<organism evidence="2 3">
    <name type="scientific">Novipirellula aureliae</name>
    <dbReference type="NCBI Taxonomy" id="2527966"/>
    <lineage>
        <taxon>Bacteria</taxon>
        <taxon>Pseudomonadati</taxon>
        <taxon>Planctomycetota</taxon>
        <taxon>Planctomycetia</taxon>
        <taxon>Pirellulales</taxon>
        <taxon>Pirellulaceae</taxon>
        <taxon>Novipirellula</taxon>
    </lineage>
</organism>
<gene>
    <name evidence="2" type="ORF">Q31b_56920</name>
</gene>
<name>A0A5C6DBR2_9BACT</name>
<comment type="caution">
    <text evidence="2">The sequence shown here is derived from an EMBL/GenBank/DDBJ whole genome shotgun (WGS) entry which is preliminary data.</text>
</comment>
<dbReference type="AlphaFoldDB" id="A0A5C6DBR2"/>
<evidence type="ECO:0000313" key="2">
    <source>
        <dbReference type="EMBL" id="TWU33635.1"/>
    </source>
</evidence>
<protein>
    <submittedName>
        <fullName evidence="2">Uncharacterized protein</fullName>
    </submittedName>
</protein>
<evidence type="ECO:0000256" key="1">
    <source>
        <dbReference type="SAM" id="MobiDB-lite"/>
    </source>
</evidence>
<evidence type="ECO:0000313" key="3">
    <source>
        <dbReference type="Proteomes" id="UP000315471"/>
    </source>
</evidence>
<accession>A0A5C6DBR2</accession>
<dbReference type="EMBL" id="SJPY01000013">
    <property type="protein sequence ID" value="TWU33635.1"/>
    <property type="molecule type" value="Genomic_DNA"/>
</dbReference>
<proteinExistence type="predicted"/>
<keyword evidence="3" id="KW-1185">Reference proteome</keyword>
<sequence>MDLRSIIAKSKRPPKVSAIIIEHGSQQDVTLGRQIGESNGTSRIKQLTIEPRLSRKSSANVATARKSGQEIQPGIRG</sequence>
<feature type="region of interest" description="Disordered" evidence="1">
    <location>
        <begin position="55"/>
        <end position="77"/>
    </location>
</feature>
<reference evidence="2 3" key="1">
    <citation type="submission" date="2019-02" db="EMBL/GenBank/DDBJ databases">
        <title>Deep-cultivation of Planctomycetes and their phenomic and genomic characterization uncovers novel biology.</title>
        <authorList>
            <person name="Wiegand S."/>
            <person name="Jogler M."/>
            <person name="Boedeker C."/>
            <person name="Pinto D."/>
            <person name="Vollmers J."/>
            <person name="Rivas-Marin E."/>
            <person name="Kohn T."/>
            <person name="Peeters S.H."/>
            <person name="Heuer A."/>
            <person name="Rast P."/>
            <person name="Oberbeckmann S."/>
            <person name="Bunk B."/>
            <person name="Jeske O."/>
            <person name="Meyerdierks A."/>
            <person name="Storesund J.E."/>
            <person name="Kallscheuer N."/>
            <person name="Luecker S."/>
            <person name="Lage O.M."/>
            <person name="Pohl T."/>
            <person name="Merkel B.J."/>
            <person name="Hornburger P."/>
            <person name="Mueller R.-W."/>
            <person name="Bruemmer F."/>
            <person name="Labrenz M."/>
            <person name="Spormann A.M."/>
            <person name="Op Den Camp H."/>
            <person name="Overmann J."/>
            <person name="Amann R."/>
            <person name="Jetten M.S.M."/>
            <person name="Mascher T."/>
            <person name="Medema M.H."/>
            <person name="Devos D.P."/>
            <person name="Kaster A.-K."/>
            <person name="Ovreas L."/>
            <person name="Rohde M."/>
            <person name="Galperin M.Y."/>
            <person name="Jogler C."/>
        </authorList>
    </citation>
    <scope>NUCLEOTIDE SEQUENCE [LARGE SCALE GENOMIC DNA]</scope>
    <source>
        <strain evidence="2 3">Q31b</strain>
    </source>
</reference>
<dbReference type="Proteomes" id="UP000315471">
    <property type="component" value="Unassembled WGS sequence"/>
</dbReference>